<dbReference type="InterPro" id="IPR037171">
    <property type="entry name" value="NagB/RpiA_transferase-like"/>
</dbReference>
<dbReference type="SUPFAM" id="SSF100950">
    <property type="entry name" value="NagB/RpiA/CoA transferase-like"/>
    <property type="match status" value="1"/>
</dbReference>
<accession>A0A1W1UHH3</accession>
<dbReference type="SUPFAM" id="SSF46785">
    <property type="entry name" value="Winged helix' DNA-binding domain"/>
    <property type="match status" value="1"/>
</dbReference>
<dbReference type="PROSITE" id="PS51000">
    <property type="entry name" value="HTH_DEOR_2"/>
    <property type="match status" value="1"/>
</dbReference>
<dbReference type="InterPro" id="IPR050313">
    <property type="entry name" value="Carb_Metab_HTH_regulators"/>
</dbReference>
<dbReference type="SMART" id="SM01134">
    <property type="entry name" value="DeoRC"/>
    <property type="match status" value="1"/>
</dbReference>
<proteinExistence type="predicted"/>
<keyword evidence="1" id="KW-0805">Transcription regulation</keyword>
<dbReference type="PANTHER" id="PTHR30363">
    <property type="entry name" value="HTH-TYPE TRANSCRIPTIONAL REGULATOR SRLR-RELATED"/>
    <property type="match status" value="1"/>
</dbReference>
<dbReference type="InterPro" id="IPR036390">
    <property type="entry name" value="WH_DNA-bd_sf"/>
</dbReference>
<reference evidence="4 5" key="1">
    <citation type="submission" date="2017-04" db="EMBL/GenBank/DDBJ databases">
        <authorList>
            <person name="Afonso C.L."/>
            <person name="Miller P.J."/>
            <person name="Scott M.A."/>
            <person name="Spackman E."/>
            <person name="Goraichik I."/>
            <person name="Dimitrov K.M."/>
            <person name="Suarez D.L."/>
            <person name="Swayne D.E."/>
        </authorList>
    </citation>
    <scope>NUCLEOTIDE SEQUENCE [LARGE SCALE GENOMIC DNA]</scope>
    <source>
        <strain evidence="4 5">KR-140</strain>
    </source>
</reference>
<evidence type="ECO:0000259" key="3">
    <source>
        <dbReference type="PROSITE" id="PS51000"/>
    </source>
</evidence>
<dbReference type="Gene3D" id="3.40.50.1360">
    <property type="match status" value="1"/>
</dbReference>
<keyword evidence="5" id="KW-1185">Reference proteome</keyword>
<dbReference type="Pfam" id="PF08220">
    <property type="entry name" value="HTH_DeoR"/>
    <property type="match status" value="1"/>
</dbReference>
<evidence type="ECO:0000313" key="4">
    <source>
        <dbReference type="EMBL" id="SMB80261.1"/>
    </source>
</evidence>
<evidence type="ECO:0000256" key="1">
    <source>
        <dbReference type="ARBA" id="ARBA00023015"/>
    </source>
</evidence>
<dbReference type="InterPro" id="IPR014036">
    <property type="entry name" value="DeoR-like_C"/>
</dbReference>
<dbReference type="InterPro" id="IPR001034">
    <property type="entry name" value="DeoR_HTH"/>
</dbReference>
<dbReference type="Pfam" id="PF00455">
    <property type="entry name" value="DeoRC"/>
    <property type="match status" value="1"/>
</dbReference>
<gene>
    <name evidence="4" type="ORF">SAMN00790413_05463</name>
</gene>
<evidence type="ECO:0000256" key="2">
    <source>
        <dbReference type="ARBA" id="ARBA00023163"/>
    </source>
</evidence>
<sequence length="243" mass="26231">MSLVQRYGEVPVAELSKLLHVSEVTIRSDLKALEQSGQVRRTRGGVRLPLGNQGETPLEEAGRQHAHAKRRIGQAAAALVQDRETVFLDVGSTTTEVARHLSPTLRGVTVVTAGINIALELERLPNLRVIVTGGTLRPLQHSLVSPYALEVLRHIHADRLFLGCNGVDAIHGVTNANHEEAEVKRCMVAHAAQVIVVADHSKLGEVSRAHLTPLSRVSALITDRHGDGLPPALGQVLRDVQTV</sequence>
<dbReference type="Proteomes" id="UP000192582">
    <property type="component" value="Unassembled WGS sequence"/>
</dbReference>
<dbReference type="EMBL" id="FWWU01000004">
    <property type="protein sequence ID" value="SMB80261.1"/>
    <property type="molecule type" value="Genomic_DNA"/>
</dbReference>
<dbReference type="STRING" id="695939.SAMN00790413_05463"/>
<organism evidence="4 5">
    <name type="scientific">Deinococcus hopiensis KR-140</name>
    <dbReference type="NCBI Taxonomy" id="695939"/>
    <lineage>
        <taxon>Bacteria</taxon>
        <taxon>Thermotogati</taxon>
        <taxon>Deinococcota</taxon>
        <taxon>Deinococci</taxon>
        <taxon>Deinococcales</taxon>
        <taxon>Deinococcaceae</taxon>
        <taxon>Deinococcus</taxon>
    </lineage>
</organism>
<feature type="domain" description="HTH deoR-type" evidence="3">
    <location>
        <begin position="1"/>
        <end position="48"/>
    </location>
</feature>
<dbReference type="PANTHER" id="PTHR30363:SF44">
    <property type="entry name" value="AGA OPERON TRANSCRIPTIONAL REPRESSOR-RELATED"/>
    <property type="match status" value="1"/>
</dbReference>
<name>A0A1W1UHH3_9DEIO</name>
<keyword evidence="2" id="KW-0804">Transcription</keyword>
<evidence type="ECO:0000313" key="5">
    <source>
        <dbReference type="Proteomes" id="UP000192582"/>
    </source>
</evidence>
<dbReference type="AlphaFoldDB" id="A0A1W1UHH3"/>
<dbReference type="GO" id="GO:0003700">
    <property type="term" value="F:DNA-binding transcription factor activity"/>
    <property type="evidence" value="ECO:0007669"/>
    <property type="project" value="InterPro"/>
</dbReference>
<protein>
    <submittedName>
        <fullName evidence="4">Transcriptional regulator, DeoR family</fullName>
    </submittedName>
</protein>
<dbReference type="SMART" id="SM00420">
    <property type="entry name" value="HTH_DEOR"/>
    <property type="match status" value="1"/>
</dbReference>